<comment type="caution">
    <text evidence="2">The sequence shown here is derived from an EMBL/GenBank/DDBJ whole genome shotgun (WGS) entry which is preliminary data.</text>
</comment>
<organism evidence="2 3">
    <name type="scientific">Funneliformis geosporum</name>
    <dbReference type="NCBI Taxonomy" id="1117311"/>
    <lineage>
        <taxon>Eukaryota</taxon>
        <taxon>Fungi</taxon>
        <taxon>Fungi incertae sedis</taxon>
        <taxon>Mucoromycota</taxon>
        <taxon>Glomeromycotina</taxon>
        <taxon>Glomeromycetes</taxon>
        <taxon>Glomerales</taxon>
        <taxon>Glomeraceae</taxon>
        <taxon>Funneliformis</taxon>
    </lineage>
</organism>
<proteinExistence type="predicted"/>
<reference evidence="2" key="1">
    <citation type="submission" date="2022-08" db="EMBL/GenBank/DDBJ databases">
        <authorList>
            <person name="Kallberg Y."/>
            <person name="Tangrot J."/>
            <person name="Rosling A."/>
        </authorList>
    </citation>
    <scope>NUCLEOTIDE SEQUENCE</scope>
    <source>
        <strain evidence="2">Wild A</strain>
    </source>
</reference>
<feature type="transmembrane region" description="Helical" evidence="1">
    <location>
        <begin position="143"/>
        <end position="164"/>
    </location>
</feature>
<protein>
    <submittedName>
        <fullName evidence="2">13826_t:CDS:1</fullName>
    </submittedName>
</protein>
<dbReference type="EMBL" id="CAMKVN010000024">
    <property type="protein sequence ID" value="CAI2162101.1"/>
    <property type="molecule type" value="Genomic_DNA"/>
</dbReference>
<evidence type="ECO:0000313" key="2">
    <source>
        <dbReference type="EMBL" id="CAI2162101.1"/>
    </source>
</evidence>
<gene>
    <name evidence="2" type="ORF">FWILDA_LOCUS386</name>
</gene>
<feature type="transmembrane region" description="Helical" evidence="1">
    <location>
        <begin position="12"/>
        <end position="32"/>
    </location>
</feature>
<dbReference type="OrthoDB" id="2308682at2759"/>
<dbReference type="AlphaFoldDB" id="A0A9W4SB28"/>
<evidence type="ECO:0000313" key="3">
    <source>
        <dbReference type="Proteomes" id="UP001153678"/>
    </source>
</evidence>
<dbReference type="Proteomes" id="UP001153678">
    <property type="component" value="Unassembled WGS sequence"/>
</dbReference>
<keyword evidence="1" id="KW-0812">Transmembrane</keyword>
<keyword evidence="1" id="KW-1133">Transmembrane helix</keyword>
<sequence length="217" mass="25138">MNSYVTFKVLRIIQIILIVLCAFLEIVEYSSFLEFYEKQGYSISAYFNARITKSTITDDVYFNGVKILYYMVIILSILDSGFYVIRLHKGGPFKRDITVSAFFMALWLISGIANIFPIFKGKKYICNEPAKSIARIRECEMNVMSISIGWINAFLFSLTTLVALRFWKKRQEMYVGESRVKALGEVVYKYKPRPNTIVQLNEPEQVLIYKTCKSLNA</sequence>
<keyword evidence="3" id="KW-1185">Reference proteome</keyword>
<feature type="transmembrane region" description="Helical" evidence="1">
    <location>
        <begin position="67"/>
        <end position="85"/>
    </location>
</feature>
<name>A0A9W4SB28_9GLOM</name>
<feature type="transmembrane region" description="Helical" evidence="1">
    <location>
        <begin position="97"/>
        <end position="119"/>
    </location>
</feature>
<evidence type="ECO:0000256" key="1">
    <source>
        <dbReference type="SAM" id="Phobius"/>
    </source>
</evidence>
<accession>A0A9W4SB28</accession>
<keyword evidence="1" id="KW-0472">Membrane</keyword>